<reference evidence="9 10" key="1">
    <citation type="submission" date="2016-03" db="EMBL/GenBank/DDBJ databases">
        <title>Niastella vici sp. nov., isolated from farmland soil.</title>
        <authorList>
            <person name="Chen L."/>
            <person name="Wang D."/>
            <person name="Yang S."/>
            <person name="Wang G."/>
        </authorList>
    </citation>
    <scope>NUCLEOTIDE SEQUENCE [LARGE SCALE GENOMIC DNA]</scope>
    <source>
        <strain evidence="9 10">DJ57</strain>
    </source>
</reference>
<evidence type="ECO:0000256" key="5">
    <source>
        <dbReference type="ARBA" id="ARBA00022692"/>
    </source>
</evidence>
<dbReference type="GO" id="GO:0005886">
    <property type="term" value="C:plasma membrane"/>
    <property type="evidence" value="ECO:0007669"/>
    <property type="project" value="UniProtKB-SubCell"/>
</dbReference>
<evidence type="ECO:0000256" key="4">
    <source>
        <dbReference type="ARBA" id="ARBA00022475"/>
    </source>
</evidence>
<dbReference type="CDD" id="cd06550">
    <property type="entry name" value="TM_ABC_iron-siderophores_like"/>
    <property type="match status" value="1"/>
</dbReference>
<evidence type="ECO:0000256" key="6">
    <source>
        <dbReference type="ARBA" id="ARBA00022989"/>
    </source>
</evidence>
<dbReference type="Gene3D" id="1.10.3470.10">
    <property type="entry name" value="ABC transporter involved in vitamin B12 uptake, BtuC"/>
    <property type="match status" value="1"/>
</dbReference>
<comment type="similarity">
    <text evidence="2">Belongs to the binding-protein-dependent transport system permease family. FecCD subfamily.</text>
</comment>
<keyword evidence="4" id="KW-1003">Cell membrane</keyword>
<sequence>MNVAIHTATGKYNWTASIGKMTALALLLLIVFLMDVAFGSVSIPLRNVLDIMLSGKAENPAWLYIIKEIRIPKAITAVIAGCALPVSGLQMQTLFRNPLASPSILGISAGAGLGVALVMLSAGSVTTIYAISELGISGTWLLLLAGSLGAAAIMLLILGISVRIRDNVIMLVVGVMIGNITLSIISIWQYFSSPEQVKDYLIWTFGSLGGVTGSQLYLLATVVAVGLLIAFASSKVLDTLLLGEQYARSMGLTINNARLLIIGSTSLLAGSVTAFCGPISFIGIAVPHLARSLFNTSDHRVLTPACCLMGTSLMLICDIASQLPGSNSVLPINVITSLIGSPIVIWIIMSRNNLKNSFR</sequence>
<feature type="transmembrane region" description="Helical" evidence="8">
    <location>
        <begin position="259"/>
        <end position="289"/>
    </location>
</feature>
<gene>
    <name evidence="9" type="ORF">A3860_26820</name>
</gene>
<comment type="caution">
    <text evidence="9">The sequence shown here is derived from an EMBL/GenBank/DDBJ whole genome shotgun (WGS) entry which is preliminary data.</text>
</comment>
<evidence type="ECO:0000256" key="8">
    <source>
        <dbReference type="SAM" id="Phobius"/>
    </source>
</evidence>
<dbReference type="Pfam" id="PF01032">
    <property type="entry name" value="FecCD"/>
    <property type="match status" value="1"/>
</dbReference>
<evidence type="ECO:0000256" key="1">
    <source>
        <dbReference type="ARBA" id="ARBA00004651"/>
    </source>
</evidence>
<accession>A0A1V9FWC1</accession>
<proteinExistence type="inferred from homology"/>
<evidence type="ECO:0000313" key="9">
    <source>
        <dbReference type="EMBL" id="OQP62627.1"/>
    </source>
</evidence>
<evidence type="ECO:0000313" key="10">
    <source>
        <dbReference type="Proteomes" id="UP000192796"/>
    </source>
</evidence>
<protein>
    <submittedName>
        <fullName evidence="9">Iron ABC transporter</fullName>
    </submittedName>
</protein>
<dbReference type="GO" id="GO:0033214">
    <property type="term" value="P:siderophore-iron import into cell"/>
    <property type="evidence" value="ECO:0007669"/>
    <property type="project" value="TreeGrafter"/>
</dbReference>
<keyword evidence="6 8" id="KW-1133">Transmembrane helix</keyword>
<dbReference type="InterPro" id="IPR037294">
    <property type="entry name" value="ABC_BtuC-like"/>
</dbReference>
<feature type="transmembrane region" description="Helical" evidence="8">
    <location>
        <begin position="141"/>
        <end position="162"/>
    </location>
</feature>
<feature type="transmembrane region" description="Helical" evidence="8">
    <location>
        <begin position="329"/>
        <end position="349"/>
    </location>
</feature>
<dbReference type="OrthoDB" id="9811721at2"/>
<dbReference type="RefSeq" id="WP_081148422.1">
    <property type="nucleotide sequence ID" value="NZ_LVYD01000049.1"/>
</dbReference>
<comment type="subcellular location">
    <subcellularLocation>
        <location evidence="1">Cell membrane</location>
        <topology evidence="1">Multi-pass membrane protein</topology>
    </subcellularLocation>
</comment>
<evidence type="ECO:0000256" key="3">
    <source>
        <dbReference type="ARBA" id="ARBA00022448"/>
    </source>
</evidence>
<dbReference type="Proteomes" id="UP000192796">
    <property type="component" value="Unassembled WGS sequence"/>
</dbReference>
<keyword evidence="5 8" id="KW-0812">Transmembrane</keyword>
<feature type="transmembrane region" description="Helical" evidence="8">
    <location>
        <begin position="104"/>
        <end position="129"/>
    </location>
</feature>
<dbReference type="PANTHER" id="PTHR30472">
    <property type="entry name" value="FERRIC ENTEROBACTIN TRANSPORT SYSTEM PERMEASE PROTEIN"/>
    <property type="match status" value="1"/>
</dbReference>
<evidence type="ECO:0000256" key="2">
    <source>
        <dbReference type="ARBA" id="ARBA00007935"/>
    </source>
</evidence>
<name>A0A1V9FWC1_9BACT</name>
<dbReference type="AlphaFoldDB" id="A0A1V9FWC1"/>
<dbReference type="GO" id="GO:0022857">
    <property type="term" value="F:transmembrane transporter activity"/>
    <property type="evidence" value="ECO:0007669"/>
    <property type="project" value="InterPro"/>
</dbReference>
<feature type="transmembrane region" description="Helical" evidence="8">
    <location>
        <begin position="168"/>
        <end position="188"/>
    </location>
</feature>
<dbReference type="STRING" id="1703345.A3860_26820"/>
<dbReference type="SUPFAM" id="SSF81345">
    <property type="entry name" value="ABC transporter involved in vitamin B12 uptake, BtuC"/>
    <property type="match status" value="1"/>
</dbReference>
<organism evidence="9 10">
    <name type="scientific">Niastella vici</name>
    <dbReference type="NCBI Taxonomy" id="1703345"/>
    <lineage>
        <taxon>Bacteria</taxon>
        <taxon>Pseudomonadati</taxon>
        <taxon>Bacteroidota</taxon>
        <taxon>Chitinophagia</taxon>
        <taxon>Chitinophagales</taxon>
        <taxon>Chitinophagaceae</taxon>
        <taxon>Niastella</taxon>
    </lineage>
</organism>
<keyword evidence="7 8" id="KW-0472">Membrane</keyword>
<keyword evidence="10" id="KW-1185">Reference proteome</keyword>
<dbReference type="PANTHER" id="PTHR30472:SF41">
    <property type="entry name" value="TRANSPORT SYSTEM PERMEASE PROTEIN"/>
    <property type="match status" value="1"/>
</dbReference>
<evidence type="ECO:0000256" key="7">
    <source>
        <dbReference type="ARBA" id="ARBA00023136"/>
    </source>
</evidence>
<dbReference type="InterPro" id="IPR000522">
    <property type="entry name" value="ABC_transptr_permease_BtuC"/>
</dbReference>
<keyword evidence="3" id="KW-0813">Transport</keyword>
<dbReference type="EMBL" id="LVYD01000049">
    <property type="protein sequence ID" value="OQP62627.1"/>
    <property type="molecule type" value="Genomic_DNA"/>
</dbReference>
<feature type="transmembrane region" description="Helical" evidence="8">
    <location>
        <begin position="200"/>
        <end position="232"/>
    </location>
</feature>